<dbReference type="EMBL" id="CP136595">
    <property type="protein sequence ID" value="WOE76735.1"/>
    <property type="molecule type" value="Genomic_DNA"/>
</dbReference>
<keyword evidence="1" id="KW-0614">Plasmid</keyword>
<proteinExistence type="predicted"/>
<evidence type="ECO:0000313" key="1">
    <source>
        <dbReference type="EMBL" id="WOE76735.1"/>
    </source>
</evidence>
<dbReference type="KEGG" id="acoa:RB602_15225"/>
<protein>
    <submittedName>
        <fullName evidence="1">Uncharacterized protein</fullName>
    </submittedName>
</protein>
<gene>
    <name evidence="1" type="ORF">RB602_15225</name>
</gene>
<reference evidence="1 2" key="1">
    <citation type="submission" date="2023-10" db="EMBL/GenBank/DDBJ databases">
        <title>Complete genome sequence of a Sphingomonadaceae bacterium.</title>
        <authorList>
            <person name="Yan C."/>
        </authorList>
    </citation>
    <scope>NUCLEOTIDE SEQUENCE [LARGE SCALE GENOMIC DNA]</scope>
    <source>
        <strain evidence="1 2">SCSIO 66989</strain>
        <plasmid evidence="1 2">unnamed</plasmid>
    </source>
</reference>
<geneLocation type="plasmid" evidence="1 2">
    <name>unnamed</name>
</geneLocation>
<dbReference type="RefSeq" id="WP_317084679.1">
    <property type="nucleotide sequence ID" value="NZ_CP136595.1"/>
</dbReference>
<evidence type="ECO:0000313" key="2">
    <source>
        <dbReference type="Proteomes" id="UP001302429"/>
    </source>
</evidence>
<accession>A0AA97FCV7</accession>
<sequence>MGDNKFAPPITAEEAKRNISAIEGSKDAVPLPSASTPSKEYSKLHIAGPQEVIDDFIKAAKAERYSYWEYLDILMQKAGIRSK</sequence>
<dbReference type="AlphaFoldDB" id="A0AA97FCV7"/>
<keyword evidence="2" id="KW-1185">Reference proteome</keyword>
<dbReference type="Proteomes" id="UP001302429">
    <property type="component" value="Plasmid unnamed"/>
</dbReference>
<name>A0AA97FCV7_9SPHN</name>
<organism evidence="1 2">
    <name type="scientific">Alterisphingorhabdus coralli</name>
    <dbReference type="NCBI Taxonomy" id="3071408"/>
    <lineage>
        <taxon>Bacteria</taxon>
        <taxon>Pseudomonadati</taxon>
        <taxon>Pseudomonadota</taxon>
        <taxon>Alphaproteobacteria</taxon>
        <taxon>Sphingomonadales</taxon>
        <taxon>Sphingomonadaceae</taxon>
        <taxon>Alterisphingorhabdus (ex Yan et al. 2024)</taxon>
    </lineage>
</organism>